<accession>A0ABN7TN41</accession>
<gene>
    <name evidence="1" type="ORF">PAECIP111802_04141</name>
</gene>
<sequence length="239" mass="28065">MADNNDERRKRIHENFERILPKLWDKARANEVELKSEYLSQLQSKLLKAIRSRIPKDELGWWLDGKIRIEDINEDNQIIISSDSVLNTAWLQLRYDLLKKTIKFITNADFELSFVTRQEISPNPLEGKSYEELFEIAFGKKELERQKMLHEKRMLKPDYAKGELNISECVMCGCVEVPNVDIDIELKSKNKRFKSIKTRGGKCGNCSEEYYDMKDMDAIEKIEKLLDELFPETHSQNEG</sequence>
<name>A0ABN7TN41_9BACL</name>
<keyword evidence="2" id="KW-1185">Reference proteome</keyword>
<reference evidence="1 2" key="1">
    <citation type="submission" date="2021-06" db="EMBL/GenBank/DDBJ databases">
        <authorList>
            <person name="Criscuolo A."/>
        </authorList>
    </citation>
    <scope>NUCLEOTIDE SEQUENCE [LARGE SCALE GENOMIC DNA]</scope>
    <source>
        <strain evidence="2">CIP 111802</strain>
    </source>
</reference>
<dbReference type="EMBL" id="CAJVCE010000012">
    <property type="protein sequence ID" value="CAG7648163.1"/>
    <property type="molecule type" value="Genomic_DNA"/>
</dbReference>
<protein>
    <recommendedName>
        <fullName evidence="3">DUF721 domain-containing protein</fullName>
    </recommendedName>
</protein>
<organism evidence="1 2">
    <name type="scientific">Paenibacillus allorhizosphaerae</name>
    <dbReference type="NCBI Taxonomy" id="2849866"/>
    <lineage>
        <taxon>Bacteria</taxon>
        <taxon>Bacillati</taxon>
        <taxon>Bacillota</taxon>
        <taxon>Bacilli</taxon>
        <taxon>Bacillales</taxon>
        <taxon>Paenibacillaceae</taxon>
        <taxon>Paenibacillus</taxon>
    </lineage>
</organism>
<proteinExistence type="predicted"/>
<evidence type="ECO:0000313" key="2">
    <source>
        <dbReference type="Proteomes" id="UP000730618"/>
    </source>
</evidence>
<evidence type="ECO:0008006" key="3">
    <source>
        <dbReference type="Google" id="ProtNLM"/>
    </source>
</evidence>
<dbReference type="RefSeq" id="WP_218100435.1">
    <property type="nucleotide sequence ID" value="NZ_CAJVCE010000012.1"/>
</dbReference>
<comment type="caution">
    <text evidence="1">The sequence shown here is derived from an EMBL/GenBank/DDBJ whole genome shotgun (WGS) entry which is preliminary data.</text>
</comment>
<dbReference type="Proteomes" id="UP000730618">
    <property type="component" value="Unassembled WGS sequence"/>
</dbReference>
<evidence type="ECO:0000313" key="1">
    <source>
        <dbReference type="EMBL" id="CAG7648163.1"/>
    </source>
</evidence>